<reference evidence="6 7" key="1">
    <citation type="submission" date="2018-12" db="EMBL/GenBank/DDBJ databases">
        <title>Complete genome sequence of Iodobacter sp. H11R3.</title>
        <authorList>
            <person name="Bae J.-W."/>
        </authorList>
    </citation>
    <scope>NUCLEOTIDE SEQUENCE [LARGE SCALE GENOMIC DNA]</scope>
    <source>
        <strain evidence="6 7">H11R3</strain>
    </source>
</reference>
<evidence type="ECO:0000256" key="4">
    <source>
        <dbReference type="ARBA" id="ARBA00022679"/>
    </source>
</evidence>
<dbReference type="RefSeq" id="WP_125972207.1">
    <property type="nucleotide sequence ID" value="NZ_CP034433.1"/>
</dbReference>
<dbReference type="PANTHER" id="PTHR42832:SF3">
    <property type="entry name" value="L-GLUTAMINE--4-(METHYLSULFANYL)-2-OXOBUTANOATE AMINOTRANSFERASE"/>
    <property type="match status" value="1"/>
</dbReference>
<keyword evidence="3 6" id="KW-0032">Aminotransferase</keyword>
<dbReference type="Gene3D" id="3.40.640.10">
    <property type="entry name" value="Type I PLP-dependent aspartate aminotransferase-like (Major domain)"/>
    <property type="match status" value="1"/>
</dbReference>
<evidence type="ECO:0000259" key="5">
    <source>
        <dbReference type="Pfam" id="PF00155"/>
    </source>
</evidence>
<dbReference type="GO" id="GO:0030170">
    <property type="term" value="F:pyridoxal phosphate binding"/>
    <property type="evidence" value="ECO:0007669"/>
    <property type="project" value="InterPro"/>
</dbReference>
<dbReference type="PANTHER" id="PTHR42832">
    <property type="entry name" value="AMINO ACID AMINOTRANSFERASE"/>
    <property type="match status" value="1"/>
</dbReference>
<dbReference type="GO" id="GO:0009016">
    <property type="term" value="F:succinyldiaminopimelate transaminase activity"/>
    <property type="evidence" value="ECO:0007669"/>
    <property type="project" value="InterPro"/>
</dbReference>
<protein>
    <recommendedName>
        <fullName evidence="2">Putative 8-amino-7-oxononanoate synthase</fullName>
    </recommendedName>
</protein>
<keyword evidence="7" id="KW-1185">Reference proteome</keyword>
<dbReference type="InterPro" id="IPR015421">
    <property type="entry name" value="PyrdxlP-dep_Trfase_major"/>
</dbReference>
<evidence type="ECO:0000256" key="1">
    <source>
        <dbReference type="ARBA" id="ARBA00001933"/>
    </source>
</evidence>
<evidence type="ECO:0000256" key="3">
    <source>
        <dbReference type="ARBA" id="ARBA00022576"/>
    </source>
</evidence>
<dbReference type="InterPro" id="IPR015424">
    <property type="entry name" value="PyrdxlP-dep_Trfase"/>
</dbReference>
<dbReference type="EMBL" id="CP034433">
    <property type="protein sequence ID" value="AZN35971.1"/>
    <property type="molecule type" value="Genomic_DNA"/>
</dbReference>
<gene>
    <name evidence="6" type="ORF">EJO50_05445</name>
</gene>
<dbReference type="NCBIfam" id="TIGR03538">
    <property type="entry name" value="DapC_gpp"/>
    <property type="match status" value="1"/>
</dbReference>
<accession>A0A3S8ZRC2</accession>
<dbReference type="InterPro" id="IPR050881">
    <property type="entry name" value="LL-DAP_aminotransferase"/>
</dbReference>
<dbReference type="Gene3D" id="3.90.1150.10">
    <property type="entry name" value="Aspartate Aminotransferase, domain 1"/>
    <property type="match status" value="1"/>
</dbReference>
<feature type="domain" description="Aminotransferase class I/classII large" evidence="5">
    <location>
        <begin position="32"/>
        <end position="375"/>
    </location>
</feature>
<dbReference type="GO" id="GO:0009089">
    <property type="term" value="P:lysine biosynthetic process via diaminopimelate"/>
    <property type="evidence" value="ECO:0007669"/>
    <property type="project" value="InterPro"/>
</dbReference>
<proteinExistence type="predicted"/>
<evidence type="ECO:0000313" key="7">
    <source>
        <dbReference type="Proteomes" id="UP000282438"/>
    </source>
</evidence>
<dbReference type="InterPro" id="IPR004839">
    <property type="entry name" value="Aminotransferase_I/II_large"/>
</dbReference>
<dbReference type="CDD" id="cd00609">
    <property type="entry name" value="AAT_like"/>
    <property type="match status" value="1"/>
</dbReference>
<dbReference type="InterPro" id="IPR019878">
    <property type="entry name" value="DapC_beta/gammaproteobac"/>
</dbReference>
<dbReference type="Proteomes" id="UP000282438">
    <property type="component" value="Chromosome"/>
</dbReference>
<sequence length="401" mass="43967">MTPQLSLLQPYPFQKLKQLFAGLSPNPALAHINLSIGEPKHATPRLITDALTAHFDGLSAYPATLGSDELRQSISSWLANRYNITAPNPTTEIIPVNGSREALFAFAQTIVDTRSEQQPLVLSPNPFYQIYEGAALLAGAKPYFVNCNAENRFQPDWDAVPPAIWQRTQLVFACSPGNPTGAVASLADWQKLFALSDRYGFVIASDECYSEIYFGEDKPLGALEAAAKLGRDYHNLVIFSSLSKRSNVPGLRSGFVAGDAKLLAQFLLYRTYHGCAMSPMVQAASTAAWNDEAHVIENRSLYSQKFAAITPLLQSVLNISMPDAAFYLWAKVRGDDAAFALQLFKEEYVTVLPGSFLARSAHGINPGVGYIRIALVAPLNDCISAAERIVRFCQRHIDTSF</sequence>
<dbReference type="SUPFAM" id="SSF53383">
    <property type="entry name" value="PLP-dependent transferases"/>
    <property type="match status" value="1"/>
</dbReference>
<dbReference type="InterPro" id="IPR015422">
    <property type="entry name" value="PyrdxlP-dep_Trfase_small"/>
</dbReference>
<keyword evidence="4 6" id="KW-0808">Transferase</keyword>
<comment type="cofactor">
    <cofactor evidence="1">
        <name>pyridoxal 5'-phosphate</name>
        <dbReference type="ChEBI" id="CHEBI:597326"/>
    </cofactor>
</comment>
<dbReference type="OrthoDB" id="9813612at2"/>
<evidence type="ECO:0000256" key="2">
    <source>
        <dbReference type="ARBA" id="ARBA00021531"/>
    </source>
</evidence>
<dbReference type="Pfam" id="PF00155">
    <property type="entry name" value="Aminotran_1_2"/>
    <property type="match status" value="1"/>
</dbReference>
<name>A0A3S8ZRC2_9NEIS</name>
<evidence type="ECO:0000313" key="6">
    <source>
        <dbReference type="EMBL" id="AZN35971.1"/>
    </source>
</evidence>
<dbReference type="KEGG" id="iod:EJO50_05445"/>
<organism evidence="6 7">
    <name type="scientific">Iodobacter ciconiae</name>
    <dbReference type="NCBI Taxonomy" id="2496266"/>
    <lineage>
        <taxon>Bacteria</taxon>
        <taxon>Pseudomonadati</taxon>
        <taxon>Pseudomonadota</taxon>
        <taxon>Betaproteobacteria</taxon>
        <taxon>Neisseriales</taxon>
        <taxon>Chitinibacteraceae</taxon>
        <taxon>Iodobacter</taxon>
    </lineage>
</organism>
<dbReference type="AlphaFoldDB" id="A0A3S8ZRC2"/>